<dbReference type="Gene3D" id="3.40.190.10">
    <property type="entry name" value="Periplasmic binding protein-like II"/>
    <property type="match status" value="2"/>
</dbReference>
<evidence type="ECO:0000259" key="7">
    <source>
        <dbReference type="PROSITE" id="PS51171"/>
    </source>
</evidence>
<dbReference type="PROSITE" id="PS51171">
    <property type="entry name" value="PREPHENATE_DEHYDR_3"/>
    <property type="match status" value="1"/>
</dbReference>
<dbReference type="InterPro" id="IPR045865">
    <property type="entry name" value="ACT-like_dom_sf"/>
</dbReference>
<dbReference type="SUPFAM" id="SSF55021">
    <property type="entry name" value="ACT-like"/>
    <property type="match status" value="1"/>
</dbReference>
<dbReference type="Pfam" id="PF00800">
    <property type="entry name" value="PDT"/>
    <property type="match status" value="1"/>
</dbReference>
<evidence type="ECO:0000256" key="1">
    <source>
        <dbReference type="ARBA" id="ARBA00022605"/>
    </source>
</evidence>
<evidence type="ECO:0000256" key="5">
    <source>
        <dbReference type="ARBA" id="ARBA00029440"/>
    </source>
</evidence>
<evidence type="ECO:0000313" key="9">
    <source>
        <dbReference type="EMBL" id="MPL74113.1"/>
    </source>
</evidence>
<dbReference type="InterPro" id="IPR001086">
    <property type="entry name" value="Preph_deHydtase"/>
</dbReference>
<evidence type="ECO:0000256" key="3">
    <source>
        <dbReference type="ARBA" id="ARBA00023222"/>
    </source>
</evidence>
<comment type="pathway">
    <text evidence="5">Amino-acid biosynthesis.</text>
</comment>
<dbReference type="GO" id="GO:0009094">
    <property type="term" value="P:L-phenylalanine biosynthetic process"/>
    <property type="evidence" value="ECO:0007669"/>
    <property type="project" value="UniProtKB-KW"/>
</dbReference>
<dbReference type="GO" id="GO:0005737">
    <property type="term" value="C:cytoplasm"/>
    <property type="evidence" value="ECO:0007669"/>
    <property type="project" value="TreeGrafter"/>
</dbReference>
<keyword evidence="4" id="KW-0456">Lyase</keyword>
<accession>A0A644U5E7</accession>
<organism evidence="9">
    <name type="scientific">bioreactor metagenome</name>
    <dbReference type="NCBI Taxonomy" id="1076179"/>
    <lineage>
        <taxon>unclassified sequences</taxon>
        <taxon>metagenomes</taxon>
        <taxon>ecological metagenomes</taxon>
    </lineage>
</organism>
<feature type="compositionally biased region" description="Basic and acidic residues" evidence="6">
    <location>
        <begin position="617"/>
        <end position="630"/>
    </location>
</feature>
<feature type="domain" description="Prephenate dehydratase" evidence="7">
    <location>
        <begin position="935"/>
        <end position="1110"/>
    </location>
</feature>
<keyword evidence="3" id="KW-0584">Phenylalanine biosynthesis</keyword>
<gene>
    <name evidence="9" type="ORF">SDC9_19923</name>
</gene>
<sequence>MQPVGSERPGRFQLFALFGVVPPEVQLAERMRRQRGRVLVHVVIGDGVARLEPLRHPEVEGPQRAVEGMHTRRQLVLRLRPLDQPHQPVDARVRKPHGVEHVPCPARTEILLQIGARDLVLTERGGDHVIVMRAAPVFVLRVIHPRHRGIDAKGAQVLDIGIDDAVEALVVVQDLDLQRLALRIAPHAVIGHRPARRIQKRRRLAQVAAVKLALAGHRRHRHRIGQHPRGQIGGEGLQDLGLLGRGRAGRSERRVLPDRVHPCVKPIEQRLVRPFEVEHQPERLAHADILEPLAPQVDGKGLARGDIAVRQFRLHHLPLLQRREVIARRPGKRARLVAEGIAAGLEALEGSLIIAVILDADLVKVVAPDVDRQLRAPIGGVALPHHGAAVLGAVERVGARADQRHLRGFRQVDAVARELRLREHRQPARRLDDVAPRRARHEGEFHPFRIEHLDRGDLLRHHRAEARQPLVAQLLVGKEHILGGQRRAVREGDAVAQGEDHPILRGRVFEAFAQQAIGLAHGVVGAGQHRFLRDRGQRRRPSLERVGVEVVEAPRRPFRDLAALRRLGVDVVEMGEIGAVFQVAQRRDRRGGDRLLGPGPGREPRPEHRAQQQCPDHPPRTDVLHPPRRDHCPRHPSLPFIARPAKGASRRGASCNCVRAWQKGRPRGTALPELRLIRPFGRSVAQAFQIGDDVVAVFGLGQAGKGHLVARDVVLRAGEPVVQRLERPFAAMRLERVGIAEALDRGDRTTDDAVKMRAGGVGAVDLVAGLALAEDLGALLGIALAQHDLDFFRRRGHRSVAAARPARRGGHHRDLGAVGRDMAARDEREQLARSAVGDEEKQEGAQNAARSLGDRGRIEHDSPLSFSVQLPALTRFAPFLSRFFEESPEFGAFCRARARFRPPRRRDPAFPVRARGIGRPQLQTEEPMSIQRKGVIAFQGEPGAYSHEACREARPDMEALPCNTFEEVIEAVRRGDADLAMLPVENSTYGRVADIHRLLPESGLHILDELFVRVRICLMSVPGRKLDEITDVRAHLVLLPQSARFLREHGIAGHAAADSAGAAAELAHTRTPGEGVLASALAAEIYGLEVLAHDIEDHAHNTTRFLVMGREPDLKRRGHGRMMTTFVFRVRNIPAALYKALGGFATNGVNMTKLESYMVDGNFTATQFYADVEGHPDDSNLRLALDELDYFTSNMALLGVYPADPRRHG</sequence>
<feature type="region of interest" description="Disordered" evidence="6">
    <location>
        <begin position="588"/>
        <end position="635"/>
    </location>
</feature>
<dbReference type="AlphaFoldDB" id="A0A644U5E7"/>
<dbReference type="PROSITE" id="PS00857">
    <property type="entry name" value="PREPHENATE_DEHYDR_1"/>
    <property type="match status" value="1"/>
</dbReference>
<dbReference type="SUPFAM" id="SSF53850">
    <property type="entry name" value="Periplasmic binding protein-like II"/>
    <property type="match status" value="1"/>
</dbReference>
<dbReference type="PANTHER" id="PTHR21022">
    <property type="entry name" value="PREPHENATE DEHYDRATASE P PROTEIN"/>
    <property type="match status" value="1"/>
</dbReference>
<proteinExistence type="predicted"/>
<dbReference type="Gene3D" id="3.30.70.260">
    <property type="match status" value="1"/>
</dbReference>
<dbReference type="CDD" id="cd04905">
    <property type="entry name" value="ACT_CM-PDT"/>
    <property type="match status" value="1"/>
</dbReference>
<feature type="compositionally biased region" description="Basic and acidic residues" evidence="6">
    <location>
        <begin position="823"/>
        <end position="843"/>
    </location>
</feature>
<dbReference type="InterPro" id="IPR018528">
    <property type="entry name" value="Preph_deHydtase_CS"/>
</dbReference>
<feature type="region of interest" description="Disordered" evidence="6">
    <location>
        <begin position="823"/>
        <end position="856"/>
    </location>
</feature>
<protein>
    <submittedName>
        <fullName evidence="9">Uncharacterized protein</fullName>
    </submittedName>
</protein>
<keyword evidence="1" id="KW-0028">Amino-acid biosynthesis</keyword>
<evidence type="ECO:0000256" key="6">
    <source>
        <dbReference type="SAM" id="MobiDB-lite"/>
    </source>
</evidence>
<evidence type="ECO:0000256" key="4">
    <source>
        <dbReference type="ARBA" id="ARBA00023239"/>
    </source>
</evidence>
<dbReference type="InterPro" id="IPR002912">
    <property type="entry name" value="ACT_dom"/>
</dbReference>
<dbReference type="PROSITE" id="PS51671">
    <property type="entry name" value="ACT"/>
    <property type="match status" value="1"/>
</dbReference>
<evidence type="ECO:0000256" key="2">
    <source>
        <dbReference type="ARBA" id="ARBA00023141"/>
    </source>
</evidence>
<dbReference type="NCBIfam" id="NF008866">
    <property type="entry name" value="PRK11899.1"/>
    <property type="match status" value="1"/>
</dbReference>
<dbReference type="EMBL" id="VSSQ01000078">
    <property type="protein sequence ID" value="MPL74113.1"/>
    <property type="molecule type" value="Genomic_DNA"/>
</dbReference>
<comment type="caution">
    <text evidence="9">The sequence shown here is derived from an EMBL/GenBank/DDBJ whole genome shotgun (WGS) entry which is preliminary data.</text>
</comment>
<evidence type="ECO:0000259" key="8">
    <source>
        <dbReference type="PROSITE" id="PS51671"/>
    </source>
</evidence>
<dbReference type="CDD" id="cd13631">
    <property type="entry name" value="PBP2_Ct-PDT_like"/>
    <property type="match status" value="1"/>
</dbReference>
<reference evidence="9" key="1">
    <citation type="submission" date="2019-08" db="EMBL/GenBank/DDBJ databases">
        <authorList>
            <person name="Kucharzyk K."/>
            <person name="Murdoch R.W."/>
            <person name="Higgins S."/>
            <person name="Loffler F."/>
        </authorList>
    </citation>
    <scope>NUCLEOTIDE SEQUENCE</scope>
</reference>
<name>A0A644U5E7_9ZZZZ</name>
<dbReference type="PANTHER" id="PTHR21022:SF19">
    <property type="entry name" value="PREPHENATE DEHYDRATASE-RELATED"/>
    <property type="match status" value="1"/>
</dbReference>
<dbReference type="GO" id="GO:0004664">
    <property type="term" value="F:prephenate dehydratase activity"/>
    <property type="evidence" value="ECO:0007669"/>
    <property type="project" value="InterPro"/>
</dbReference>
<keyword evidence="2" id="KW-0057">Aromatic amino acid biosynthesis</keyword>
<feature type="domain" description="ACT" evidence="8">
    <location>
        <begin position="1125"/>
        <end position="1202"/>
    </location>
</feature>